<dbReference type="EMBL" id="BLVO01000013">
    <property type="protein sequence ID" value="GFM34221.1"/>
    <property type="molecule type" value="Genomic_DNA"/>
</dbReference>
<evidence type="ECO:0000313" key="2">
    <source>
        <dbReference type="Proteomes" id="UP000503840"/>
    </source>
</evidence>
<dbReference type="AlphaFoldDB" id="A0A7J0BLV4"/>
<comment type="caution">
    <text evidence="1">The sequence shown here is derived from an EMBL/GenBank/DDBJ whole genome shotgun (WGS) entry which is preliminary data.</text>
</comment>
<gene>
    <name evidence="1" type="ORF">DSM101010T_25860</name>
</gene>
<dbReference type="Proteomes" id="UP000503840">
    <property type="component" value="Unassembled WGS sequence"/>
</dbReference>
<accession>A0A7J0BLV4</accession>
<protein>
    <submittedName>
        <fullName evidence="1">Uncharacterized protein</fullName>
    </submittedName>
</protein>
<proteinExistence type="predicted"/>
<name>A0A7J0BLV4_9BACT</name>
<dbReference type="RefSeq" id="WP_174405834.1">
    <property type="nucleotide sequence ID" value="NZ_BLVO01000013.1"/>
</dbReference>
<reference evidence="1 2" key="1">
    <citation type="submission" date="2020-05" db="EMBL/GenBank/DDBJ databases">
        <title>Draft genome sequence of Desulfovibrio sp. strain HN2T.</title>
        <authorList>
            <person name="Ueno A."/>
            <person name="Tamazawa S."/>
            <person name="Tamamura S."/>
            <person name="Murakami T."/>
            <person name="Kiyama T."/>
            <person name="Inomata H."/>
            <person name="Amano Y."/>
            <person name="Miyakawa K."/>
            <person name="Tamaki H."/>
            <person name="Naganuma T."/>
            <person name="Kaneko K."/>
        </authorList>
    </citation>
    <scope>NUCLEOTIDE SEQUENCE [LARGE SCALE GENOMIC DNA]</scope>
    <source>
        <strain evidence="1 2">HN2</strain>
    </source>
</reference>
<sequence>MKNCSNIPEVALQLYEISYGLRFVCSALQDGSSDLLGILRLMHERLEDCAASLDDLPPDLACVPLRKG</sequence>
<organism evidence="1 2">
    <name type="scientific">Desulfovibrio subterraneus</name>
    <dbReference type="NCBI Taxonomy" id="2718620"/>
    <lineage>
        <taxon>Bacteria</taxon>
        <taxon>Pseudomonadati</taxon>
        <taxon>Thermodesulfobacteriota</taxon>
        <taxon>Desulfovibrionia</taxon>
        <taxon>Desulfovibrionales</taxon>
        <taxon>Desulfovibrionaceae</taxon>
        <taxon>Desulfovibrio</taxon>
    </lineage>
</organism>
<evidence type="ECO:0000313" key="1">
    <source>
        <dbReference type="EMBL" id="GFM34221.1"/>
    </source>
</evidence>
<keyword evidence="2" id="KW-1185">Reference proteome</keyword>